<dbReference type="AlphaFoldDB" id="A0A371RGE8"/>
<dbReference type="FunFam" id="3.40.50.720:FF:000924">
    <property type="entry name" value="GDP-mannose 4,6 dehydratase"/>
    <property type="match status" value="1"/>
</dbReference>
<dbReference type="HAMAP" id="MF_00955">
    <property type="entry name" value="GDP_Man_dehydratase"/>
    <property type="match status" value="1"/>
</dbReference>
<dbReference type="InterPro" id="IPR006368">
    <property type="entry name" value="GDP_Man_deHydtase"/>
</dbReference>
<dbReference type="PANTHER" id="PTHR43715">
    <property type="entry name" value="GDP-MANNOSE 4,6-DEHYDRATASE"/>
    <property type="match status" value="1"/>
</dbReference>
<dbReference type="Gene3D" id="3.90.25.10">
    <property type="entry name" value="UDP-galactose 4-epimerase, domain 1"/>
    <property type="match status" value="1"/>
</dbReference>
<keyword evidence="5" id="KW-0536">Nodulation</keyword>
<evidence type="ECO:0000256" key="1">
    <source>
        <dbReference type="ARBA" id="ARBA00000188"/>
    </source>
</evidence>
<comment type="catalytic activity">
    <reaction evidence="1 8">
        <text>GDP-alpha-D-mannose = GDP-4-dehydro-alpha-D-rhamnose + H2O</text>
        <dbReference type="Rhea" id="RHEA:23820"/>
        <dbReference type="ChEBI" id="CHEBI:15377"/>
        <dbReference type="ChEBI" id="CHEBI:57527"/>
        <dbReference type="ChEBI" id="CHEBI:57964"/>
        <dbReference type="EC" id="4.2.1.47"/>
    </reaction>
</comment>
<dbReference type="OrthoDB" id="9779041at2"/>
<evidence type="ECO:0000256" key="5">
    <source>
        <dbReference type="ARBA" id="ARBA00022458"/>
    </source>
</evidence>
<gene>
    <name evidence="8" type="primary">gmd</name>
    <name evidence="10" type="ORF">DX908_03850</name>
</gene>
<evidence type="ECO:0000256" key="3">
    <source>
        <dbReference type="ARBA" id="ARBA00009263"/>
    </source>
</evidence>
<dbReference type="InterPro" id="IPR036291">
    <property type="entry name" value="NAD(P)-bd_dom_sf"/>
</dbReference>
<dbReference type="CDD" id="cd05260">
    <property type="entry name" value="GDP_MD_SDR_e"/>
    <property type="match status" value="1"/>
</dbReference>
<evidence type="ECO:0000256" key="8">
    <source>
        <dbReference type="HAMAP-Rule" id="MF_00955"/>
    </source>
</evidence>
<evidence type="ECO:0000256" key="2">
    <source>
        <dbReference type="ARBA" id="ARBA00001937"/>
    </source>
</evidence>
<dbReference type="Gene3D" id="3.40.50.720">
    <property type="entry name" value="NAD(P)-binding Rossmann-like Domain"/>
    <property type="match status" value="1"/>
</dbReference>
<name>A0A371RGE8_9PROT</name>
<evidence type="ECO:0000313" key="10">
    <source>
        <dbReference type="EMBL" id="RFB04495.1"/>
    </source>
</evidence>
<dbReference type="EC" id="4.2.1.47" evidence="4 8"/>
<keyword evidence="6 8" id="KW-0456">Lyase</keyword>
<protein>
    <recommendedName>
        <fullName evidence="4 8">GDP-mannose 4,6-dehydratase</fullName>
        <ecNumber evidence="4 8">4.2.1.47</ecNumber>
    </recommendedName>
    <alternativeName>
        <fullName evidence="8">GDP-D-mannose dehydratase</fullName>
    </alternativeName>
</protein>
<sequence length="327" mass="36769">MTKSAFITGITGQDGSYLTELLLEKGYTVHGTVRRSSSIARPRLEHLVSNDEIYNKRLFLHYADLLDMTAMKRLLEKLCPDEFYHFAGQSHVGLSFEIPVATADLSAIGALKLLELFRELEKPPRLMHIASSELFGAPDVTPQNEQTAVRPTSPYGAAKAFAFDCVRIYRNTYGLFATNAIAYNHESPRRGEAFVTRKIVKGVADIVRGRQSVLKLGNLDVERDWGYAPEYVEAMWRILQQETPDDFVIASGKLTTLRDFLRYAFEAADLDWEKHVEIDPRFFRPSEPKALCGDPAKAERVLGWRAQTGPEALAELMVKAELDGNTP</sequence>
<comment type="function">
    <text evidence="7 8">Catalyzes the conversion of GDP-D-mannose to GDP-4-dehydro-6-deoxy-D-mannose.</text>
</comment>
<comment type="similarity">
    <text evidence="3 8">Belongs to the NAD(P)-dependent epimerase/dehydratase family. GDP-mannose 4,6-dehydratase subfamily.</text>
</comment>
<evidence type="ECO:0000313" key="11">
    <source>
        <dbReference type="Proteomes" id="UP000264589"/>
    </source>
</evidence>
<reference evidence="10 11" key="1">
    <citation type="submission" date="2018-08" db="EMBL/GenBank/DDBJ databases">
        <title>Parvularcula sp. SM1705, isolated from surface water of the South Sea China.</title>
        <authorList>
            <person name="Sun L."/>
        </authorList>
    </citation>
    <scope>NUCLEOTIDE SEQUENCE [LARGE SCALE GENOMIC DNA]</scope>
    <source>
        <strain evidence="10 11">SM1705</strain>
    </source>
</reference>
<keyword evidence="11" id="KW-1185">Reference proteome</keyword>
<keyword evidence="8" id="KW-0521">NADP</keyword>
<dbReference type="GO" id="GO:0008446">
    <property type="term" value="F:GDP-mannose 4,6-dehydratase activity"/>
    <property type="evidence" value="ECO:0007669"/>
    <property type="project" value="UniProtKB-UniRule"/>
</dbReference>
<dbReference type="PANTHER" id="PTHR43715:SF1">
    <property type="entry name" value="GDP-MANNOSE 4,6 DEHYDRATASE"/>
    <property type="match status" value="1"/>
</dbReference>
<dbReference type="GO" id="GO:0070401">
    <property type="term" value="F:NADP+ binding"/>
    <property type="evidence" value="ECO:0007669"/>
    <property type="project" value="UniProtKB-UniRule"/>
</dbReference>
<evidence type="ECO:0000256" key="7">
    <source>
        <dbReference type="ARBA" id="ARBA00059383"/>
    </source>
</evidence>
<evidence type="ECO:0000259" key="9">
    <source>
        <dbReference type="Pfam" id="PF16363"/>
    </source>
</evidence>
<dbReference type="InParanoid" id="A0A371RGE8"/>
<dbReference type="GO" id="GO:0042351">
    <property type="term" value="P:'de novo' GDP-L-fucose biosynthetic process"/>
    <property type="evidence" value="ECO:0007669"/>
    <property type="project" value="TreeGrafter"/>
</dbReference>
<evidence type="ECO:0000256" key="6">
    <source>
        <dbReference type="ARBA" id="ARBA00023239"/>
    </source>
</evidence>
<dbReference type="EMBL" id="QUQO01000001">
    <property type="protein sequence ID" value="RFB04495.1"/>
    <property type="molecule type" value="Genomic_DNA"/>
</dbReference>
<comment type="cofactor">
    <cofactor evidence="2 8">
        <name>NADP(+)</name>
        <dbReference type="ChEBI" id="CHEBI:58349"/>
    </cofactor>
</comment>
<evidence type="ECO:0000256" key="4">
    <source>
        <dbReference type="ARBA" id="ARBA00011989"/>
    </source>
</evidence>
<feature type="domain" description="NAD(P)-binding" evidence="9">
    <location>
        <begin position="6"/>
        <end position="317"/>
    </location>
</feature>
<feature type="active site" description="Nucleophile" evidence="8">
    <location>
        <position position="183"/>
    </location>
</feature>
<comment type="caution">
    <text evidence="10">The sequence shown here is derived from an EMBL/GenBank/DDBJ whole genome shotgun (WGS) entry which is preliminary data.</text>
</comment>
<dbReference type="SUPFAM" id="SSF51735">
    <property type="entry name" value="NAD(P)-binding Rossmann-fold domains"/>
    <property type="match status" value="1"/>
</dbReference>
<proteinExistence type="inferred from homology"/>
<dbReference type="InterPro" id="IPR016040">
    <property type="entry name" value="NAD(P)-bd_dom"/>
</dbReference>
<dbReference type="RefSeq" id="WP_116391128.1">
    <property type="nucleotide sequence ID" value="NZ_QUQO01000001.1"/>
</dbReference>
<dbReference type="Pfam" id="PF16363">
    <property type="entry name" value="GDP_Man_Dehyd"/>
    <property type="match status" value="1"/>
</dbReference>
<accession>A0A371RGE8</accession>
<organism evidence="10 11">
    <name type="scientific">Parvularcula marina</name>
    <dbReference type="NCBI Taxonomy" id="2292771"/>
    <lineage>
        <taxon>Bacteria</taxon>
        <taxon>Pseudomonadati</taxon>
        <taxon>Pseudomonadota</taxon>
        <taxon>Alphaproteobacteria</taxon>
        <taxon>Parvularculales</taxon>
        <taxon>Parvularculaceae</taxon>
        <taxon>Parvularcula</taxon>
    </lineage>
</organism>
<dbReference type="Proteomes" id="UP000264589">
    <property type="component" value="Unassembled WGS sequence"/>
</dbReference>
<comment type="caution">
    <text evidence="8">Lacks conserved residue(s) required for the propagation of feature annotation.</text>
</comment>